<proteinExistence type="predicted"/>
<dbReference type="AlphaFoldDB" id="A0A1E1KEP4"/>
<accession>A0A1E1KEP4</accession>
<name>A0A1E1KEP4_9HELO</name>
<protein>
    <submittedName>
        <fullName evidence="1">Uncharacterized protein</fullName>
    </submittedName>
</protein>
<organism evidence="1 2">
    <name type="scientific">Rhynchosporium agropyri</name>
    <dbReference type="NCBI Taxonomy" id="914238"/>
    <lineage>
        <taxon>Eukaryota</taxon>
        <taxon>Fungi</taxon>
        <taxon>Dikarya</taxon>
        <taxon>Ascomycota</taxon>
        <taxon>Pezizomycotina</taxon>
        <taxon>Leotiomycetes</taxon>
        <taxon>Helotiales</taxon>
        <taxon>Ploettnerulaceae</taxon>
        <taxon>Rhynchosporium</taxon>
    </lineage>
</organism>
<gene>
    <name evidence="1" type="ORF">RAG0_05814</name>
</gene>
<reference evidence="2" key="1">
    <citation type="submission" date="2016-03" db="EMBL/GenBank/DDBJ databases">
        <authorList>
            <person name="Guldener U."/>
        </authorList>
    </citation>
    <scope>NUCLEOTIDE SEQUENCE [LARGE SCALE GENOMIC DNA]</scope>
    <source>
        <strain evidence="2">04CH-RAC-A.6.1</strain>
    </source>
</reference>
<evidence type="ECO:0000313" key="2">
    <source>
        <dbReference type="Proteomes" id="UP000178912"/>
    </source>
</evidence>
<keyword evidence="2" id="KW-1185">Reference proteome</keyword>
<sequence length="154" mass="17799">MLFSISVILKPWHRALRLARPSPASWHVTRLAEEKEEVRGAITFIEKLSEESDVFFTISRAAFDGHSIATQPQFTAPKRNMLIYAYMVGKFSSRCAFYQTAAILCRAERWKQVREVINPGKNAKLRVVAERYNICPDKFEKVCKGLRRVWPLLP</sequence>
<dbReference type="Proteomes" id="UP000178912">
    <property type="component" value="Unassembled WGS sequence"/>
</dbReference>
<evidence type="ECO:0000313" key="1">
    <source>
        <dbReference type="EMBL" id="CZS96533.1"/>
    </source>
</evidence>
<dbReference type="OrthoDB" id="3582307at2759"/>
<dbReference type="EMBL" id="FJUX01000027">
    <property type="protein sequence ID" value="CZS96533.1"/>
    <property type="molecule type" value="Genomic_DNA"/>
</dbReference>